<dbReference type="Proteomes" id="UP000231550">
    <property type="component" value="Unassembled WGS sequence"/>
</dbReference>
<accession>A0A2H0KSG0</accession>
<evidence type="ECO:0000313" key="3">
    <source>
        <dbReference type="EMBL" id="PIQ74344.1"/>
    </source>
</evidence>
<feature type="transmembrane region" description="Helical" evidence="1">
    <location>
        <begin position="248"/>
        <end position="268"/>
    </location>
</feature>
<name>A0A2H0KSG0_9BACT</name>
<sequence>MSWLFIAIVAYFINAFTAVIDKSLLVRPIPDPLVYTFYIGFLSVFALILPYLSCLGSLFSYGSFVCVGLSWPGLSNLAIDLGAGLIFLASLFLLYSALKKGEASRVAPVIGGLTPVFILLLSYLFLGERLAFWQITAFVFLVAGGGVISLEWNVGEGGIRKRRLFRSWRLSVGAALVLAIFYVCAKVIYTHQEFIAGFVWSRMGSFLGSLLLLVFIKKRKAIWSATRNLGAPAGQPAKLRLALRAGSLLVFNKILAGVAFVLLNYAIYLGSASLVNAAQGVQYVFLLGLIVFFAKTRPRILEEEINWPLFGQKFLAVILISAGLLILAQV</sequence>
<feature type="transmembrane region" description="Helical" evidence="1">
    <location>
        <begin position="81"/>
        <end position="98"/>
    </location>
</feature>
<dbReference type="Gene3D" id="1.10.3730.20">
    <property type="match status" value="1"/>
</dbReference>
<gene>
    <name evidence="3" type="ORF">COV85_02635</name>
</gene>
<feature type="transmembrane region" description="Helical" evidence="1">
    <location>
        <begin position="170"/>
        <end position="189"/>
    </location>
</feature>
<dbReference type="Pfam" id="PF00892">
    <property type="entry name" value="EamA"/>
    <property type="match status" value="1"/>
</dbReference>
<feature type="transmembrane region" description="Helical" evidence="1">
    <location>
        <begin position="274"/>
        <end position="294"/>
    </location>
</feature>
<feature type="domain" description="EamA" evidence="2">
    <location>
        <begin position="2"/>
        <end position="148"/>
    </location>
</feature>
<dbReference type="InterPro" id="IPR037185">
    <property type="entry name" value="EmrE-like"/>
</dbReference>
<dbReference type="GO" id="GO:0016020">
    <property type="term" value="C:membrane"/>
    <property type="evidence" value="ECO:0007669"/>
    <property type="project" value="InterPro"/>
</dbReference>
<evidence type="ECO:0000259" key="2">
    <source>
        <dbReference type="Pfam" id="PF00892"/>
    </source>
</evidence>
<feature type="transmembrane region" description="Helical" evidence="1">
    <location>
        <begin position="131"/>
        <end position="150"/>
    </location>
</feature>
<dbReference type="EMBL" id="PCVN01000066">
    <property type="protein sequence ID" value="PIQ74344.1"/>
    <property type="molecule type" value="Genomic_DNA"/>
</dbReference>
<feature type="transmembrane region" description="Helical" evidence="1">
    <location>
        <begin position="105"/>
        <end position="125"/>
    </location>
</feature>
<protein>
    <recommendedName>
        <fullName evidence="2">EamA domain-containing protein</fullName>
    </recommendedName>
</protein>
<organism evidence="3 4">
    <name type="scientific">Candidatus Portnoybacteria bacterium CG11_big_fil_rev_8_21_14_0_20_44_10</name>
    <dbReference type="NCBI Taxonomy" id="1974818"/>
    <lineage>
        <taxon>Bacteria</taxon>
        <taxon>Candidatus Portnoyibacteriota</taxon>
    </lineage>
</organism>
<dbReference type="InterPro" id="IPR000620">
    <property type="entry name" value="EamA_dom"/>
</dbReference>
<feature type="transmembrane region" description="Helical" evidence="1">
    <location>
        <begin position="195"/>
        <end position="216"/>
    </location>
</feature>
<dbReference type="AlphaFoldDB" id="A0A2H0KSG0"/>
<keyword evidence="1" id="KW-0812">Transmembrane</keyword>
<comment type="caution">
    <text evidence="3">The sequence shown here is derived from an EMBL/GenBank/DDBJ whole genome shotgun (WGS) entry which is preliminary data.</text>
</comment>
<evidence type="ECO:0000313" key="4">
    <source>
        <dbReference type="Proteomes" id="UP000231550"/>
    </source>
</evidence>
<keyword evidence="1" id="KW-0472">Membrane</keyword>
<evidence type="ECO:0000256" key="1">
    <source>
        <dbReference type="SAM" id="Phobius"/>
    </source>
</evidence>
<reference evidence="3 4" key="1">
    <citation type="submission" date="2017-09" db="EMBL/GenBank/DDBJ databases">
        <title>Depth-based differentiation of microbial function through sediment-hosted aquifers and enrichment of novel symbionts in the deep terrestrial subsurface.</title>
        <authorList>
            <person name="Probst A.J."/>
            <person name="Ladd B."/>
            <person name="Jarett J.K."/>
            <person name="Geller-Mcgrath D.E."/>
            <person name="Sieber C.M."/>
            <person name="Emerson J.B."/>
            <person name="Anantharaman K."/>
            <person name="Thomas B.C."/>
            <person name="Malmstrom R."/>
            <person name="Stieglmeier M."/>
            <person name="Klingl A."/>
            <person name="Woyke T."/>
            <person name="Ryan C.M."/>
            <person name="Banfield J.F."/>
        </authorList>
    </citation>
    <scope>NUCLEOTIDE SEQUENCE [LARGE SCALE GENOMIC DNA]</scope>
    <source>
        <strain evidence="3">CG11_big_fil_rev_8_21_14_0_20_44_10</strain>
    </source>
</reference>
<proteinExistence type="predicted"/>
<feature type="transmembrane region" description="Helical" evidence="1">
    <location>
        <begin position="306"/>
        <end position="328"/>
    </location>
</feature>
<keyword evidence="1" id="KW-1133">Transmembrane helix</keyword>
<feature type="transmembrane region" description="Helical" evidence="1">
    <location>
        <begin position="33"/>
        <end position="51"/>
    </location>
</feature>
<dbReference type="SUPFAM" id="SSF103481">
    <property type="entry name" value="Multidrug resistance efflux transporter EmrE"/>
    <property type="match status" value="1"/>
</dbReference>